<dbReference type="EMBL" id="FOZS01000001">
    <property type="protein sequence ID" value="SFS32324.1"/>
    <property type="molecule type" value="Genomic_DNA"/>
</dbReference>
<proteinExistence type="predicted"/>
<evidence type="ECO:0000313" key="2">
    <source>
        <dbReference type="EMBL" id="SFS32324.1"/>
    </source>
</evidence>
<feature type="transmembrane region" description="Helical" evidence="1">
    <location>
        <begin position="45"/>
        <end position="65"/>
    </location>
</feature>
<dbReference type="Proteomes" id="UP000199199">
    <property type="component" value="Unassembled WGS sequence"/>
</dbReference>
<gene>
    <name evidence="2" type="ORF">SAMN04488556_0159</name>
</gene>
<keyword evidence="3" id="KW-1185">Reference proteome</keyword>
<accession>A0A1I6NWP4</accession>
<protein>
    <submittedName>
        <fullName evidence="2">Uncharacterized protein</fullName>
    </submittedName>
</protein>
<keyword evidence="1" id="KW-0812">Transmembrane</keyword>
<dbReference type="AlphaFoldDB" id="A0A1I6NWP4"/>
<name>A0A1I6NWP4_9EURY</name>
<keyword evidence="1" id="KW-1133">Transmembrane helix</keyword>
<dbReference type="RefSeq" id="WP_092900304.1">
    <property type="nucleotide sequence ID" value="NZ_FOZS01000001.1"/>
</dbReference>
<organism evidence="2 3">
    <name type="scientific">Halostagnicola kamekurae</name>
    <dbReference type="NCBI Taxonomy" id="619731"/>
    <lineage>
        <taxon>Archaea</taxon>
        <taxon>Methanobacteriati</taxon>
        <taxon>Methanobacteriota</taxon>
        <taxon>Stenosarchaea group</taxon>
        <taxon>Halobacteria</taxon>
        <taxon>Halobacteriales</taxon>
        <taxon>Natrialbaceae</taxon>
        <taxon>Halostagnicola</taxon>
    </lineage>
</organism>
<feature type="transmembrane region" description="Helical" evidence="1">
    <location>
        <begin position="12"/>
        <end position="33"/>
    </location>
</feature>
<dbReference type="InterPro" id="IPR055943">
    <property type="entry name" value="DUF7521"/>
</dbReference>
<evidence type="ECO:0000313" key="3">
    <source>
        <dbReference type="Proteomes" id="UP000199199"/>
    </source>
</evidence>
<keyword evidence="1" id="KW-0472">Membrane</keyword>
<reference evidence="3" key="1">
    <citation type="submission" date="2016-10" db="EMBL/GenBank/DDBJ databases">
        <authorList>
            <person name="Varghese N."/>
            <person name="Submissions S."/>
        </authorList>
    </citation>
    <scope>NUCLEOTIDE SEQUENCE [LARGE SCALE GENOMIC DNA]</scope>
    <source>
        <strain evidence="3">DSM 22427</strain>
    </source>
</reference>
<dbReference type="OrthoDB" id="170398at2157"/>
<dbReference type="Pfam" id="PF24365">
    <property type="entry name" value="DUF7521"/>
    <property type="match status" value="1"/>
</dbReference>
<evidence type="ECO:0000256" key="1">
    <source>
        <dbReference type="SAM" id="Phobius"/>
    </source>
</evidence>
<feature type="transmembrane region" description="Helical" evidence="1">
    <location>
        <begin position="77"/>
        <end position="96"/>
    </location>
</feature>
<sequence length="98" mass="10661">MSTELIEPTTAAMALMVVKTLLLVVGSIITYFAFKAYRRTRQPALGYLTAGFAIVTLGFVLAGMVHEVFNVDLTLGILVESLLVLIGFSIIAYSLYVQ</sequence>